<comment type="caution">
    <text evidence="2">The sequence shown here is derived from an EMBL/GenBank/DDBJ whole genome shotgun (WGS) entry which is preliminary data.</text>
</comment>
<gene>
    <name evidence="2" type="ORF">E4T88_03935</name>
</gene>
<evidence type="ECO:0000313" key="3">
    <source>
        <dbReference type="Proteomes" id="UP000298285"/>
    </source>
</evidence>
<accession>A0A4Y9IS01</accession>
<keyword evidence="1" id="KW-0175">Coiled coil</keyword>
<evidence type="ECO:0000256" key="1">
    <source>
        <dbReference type="SAM" id="Coils"/>
    </source>
</evidence>
<evidence type="ECO:0000313" key="2">
    <source>
        <dbReference type="EMBL" id="TFU91142.1"/>
    </source>
</evidence>
<name>A0A4Y9IS01_9BACT</name>
<dbReference type="InterPro" id="IPR027417">
    <property type="entry name" value="P-loop_NTPase"/>
</dbReference>
<feature type="coiled-coil region" evidence="1">
    <location>
        <begin position="262"/>
        <end position="289"/>
    </location>
</feature>
<organism evidence="2 3">
    <name type="scientific">Dysgonomonas mossii</name>
    <dbReference type="NCBI Taxonomy" id="163665"/>
    <lineage>
        <taxon>Bacteria</taxon>
        <taxon>Pseudomonadati</taxon>
        <taxon>Bacteroidota</taxon>
        <taxon>Bacteroidia</taxon>
        <taxon>Bacteroidales</taxon>
        <taxon>Dysgonomonadaceae</taxon>
        <taxon>Dysgonomonas</taxon>
    </lineage>
</organism>
<feature type="coiled-coil region" evidence="1">
    <location>
        <begin position="382"/>
        <end position="416"/>
    </location>
</feature>
<dbReference type="AlphaFoldDB" id="A0A4Y9IS01"/>
<dbReference type="EMBL" id="SPPK01000001">
    <property type="protein sequence ID" value="TFU91142.1"/>
    <property type="molecule type" value="Genomic_DNA"/>
</dbReference>
<protein>
    <submittedName>
        <fullName evidence="2">Uncharacterized protein</fullName>
    </submittedName>
</protein>
<dbReference type="SUPFAM" id="SSF52540">
    <property type="entry name" value="P-loop containing nucleoside triphosphate hydrolases"/>
    <property type="match status" value="1"/>
</dbReference>
<dbReference type="Gene3D" id="3.40.50.300">
    <property type="entry name" value="P-loop containing nucleotide triphosphate hydrolases"/>
    <property type="match status" value="1"/>
</dbReference>
<proteinExistence type="predicted"/>
<dbReference type="Proteomes" id="UP000298285">
    <property type="component" value="Unassembled WGS sequence"/>
</dbReference>
<dbReference type="OrthoDB" id="853948at2"/>
<feature type="coiled-coil region" evidence="1">
    <location>
        <begin position="192"/>
        <end position="219"/>
    </location>
</feature>
<dbReference type="RefSeq" id="WP_135104157.1">
    <property type="nucleotide sequence ID" value="NZ_JADGKW010000001.1"/>
</dbReference>
<sequence>MSFLKLNSLLVTKDGKEVYFEEFHSGVNIIRGDNSSGKSTISNFIYFIIGGDFSNWLPEAASCDFVYAEVTLNGAVATFKREITQKSLQPMSVFWGTIDKALSSSFEGWKNYPYSRRTPQTESFSQIIFKALDFPLISSDNEESITFNQILRLIYIDQLSSLDSLMRNEDFDSPTIRTAVGNLLIGTYDDDLLKKEMSKKEKEKELSEVKKNIKALDDIFDKSPLEFDKKTLGESISEKEGQLGRIISTLKSPDILLDTIKKNDIKNEIKDQQKNLNNIKNEYKTLLNYLEKENMAIVDSDNFIEVLNNKLTAIKESLNSRNILGSLPIQYCPICMEKLDEPIDDCHCHLCKKQVSANDGNTKLIRMKIEIETQIAESTVLQKDRLERIDELKEEIKKTERELTRIQSTYDLLISQSRTTYETKYDELWVMKGKLDAQIDFLKQQLQLTESYESYKNKQFLLIASIEKLTDEIERLKKLQRSKATNAYSRIQYYALELLKGDGQYEDKFQNGDSISISFHQNLFYLNDRNRFSASSMVLLKNCVRFAIFFASLELNYFRYPRFILCDNMEDKGMVEARSKNFQRNIVRLANDFDVNSFQIIFSTSMIDESLDIPKYTVGEFYSANNKSLKLS</sequence>
<reference evidence="2 3" key="1">
    <citation type="submission" date="2019-03" db="EMBL/GenBank/DDBJ databases">
        <title>Diversity of the mouse oral microbiome.</title>
        <authorList>
            <person name="Joseph S."/>
            <person name="Aduse-Opoku J."/>
            <person name="Curtis M."/>
            <person name="Wade W."/>
            <person name="Hashim A."/>
        </authorList>
    </citation>
    <scope>NUCLEOTIDE SEQUENCE [LARGE SCALE GENOMIC DNA]</scope>
    <source>
        <strain evidence="2 3">P11</strain>
    </source>
</reference>